<feature type="transmembrane region" description="Helical" evidence="6">
    <location>
        <begin position="153"/>
        <end position="175"/>
    </location>
</feature>
<organism evidence="7 8">
    <name type="scientific">Zhengella mangrovi</name>
    <dbReference type="NCBI Taxonomy" id="1982044"/>
    <lineage>
        <taxon>Bacteria</taxon>
        <taxon>Pseudomonadati</taxon>
        <taxon>Pseudomonadota</taxon>
        <taxon>Alphaproteobacteria</taxon>
        <taxon>Hyphomicrobiales</taxon>
        <taxon>Notoacmeibacteraceae</taxon>
        <taxon>Zhengella</taxon>
    </lineage>
</organism>
<evidence type="ECO:0000313" key="8">
    <source>
        <dbReference type="Proteomes" id="UP000221168"/>
    </source>
</evidence>
<feature type="transmembrane region" description="Helical" evidence="6">
    <location>
        <begin position="182"/>
        <end position="203"/>
    </location>
</feature>
<feature type="transmembrane region" description="Helical" evidence="6">
    <location>
        <begin position="74"/>
        <end position="93"/>
    </location>
</feature>
<evidence type="ECO:0000256" key="6">
    <source>
        <dbReference type="SAM" id="Phobius"/>
    </source>
</evidence>
<feature type="transmembrane region" description="Helical" evidence="6">
    <location>
        <begin position="42"/>
        <end position="68"/>
    </location>
</feature>
<comment type="subcellular location">
    <subcellularLocation>
        <location evidence="1">Membrane</location>
        <topology evidence="1">Multi-pass membrane protein</topology>
    </subcellularLocation>
</comment>
<feature type="transmembrane region" description="Helical" evidence="6">
    <location>
        <begin position="235"/>
        <end position="254"/>
    </location>
</feature>
<protein>
    <submittedName>
        <fullName evidence="7">Iron permease FTR1</fullName>
    </submittedName>
</protein>
<keyword evidence="8" id="KW-1185">Reference proteome</keyword>
<accession>A0A2G1QRL7</accession>
<proteinExistence type="inferred from homology"/>
<feature type="transmembrane region" description="Helical" evidence="6">
    <location>
        <begin position="12"/>
        <end position="30"/>
    </location>
</feature>
<gene>
    <name evidence="7" type="ORF">CSC94_03950</name>
</gene>
<dbReference type="OrthoDB" id="7260758at2"/>
<evidence type="ECO:0000256" key="2">
    <source>
        <dbReference type="ARBA" id="ARBA00008333"/>
    </source>
</evidence>
<dbReference type="EMBL" id="PDVP01000002">
    <property type="protein sequence ID" value="PHP67848.1"/>
    <property type="molecule type" value="Genomic_DNA"/>
</dbReference>
<name>A0A2G1QRL7_9HYPH</name>
<dbReference type="Proteomes" id="UP000221168">
    <property type="component" value="Unassembled WGS sequence"/>
</dbReference>
<keyword evidence="3 6" id="KW-0812">Transmembrane</keyword>
<dbReference type="AlphaFoldDB" id="A0A2G1QRL7"/>
<keyword evidence="5 6" id="KW-0472">Membrane</keyword>
<keyword evidence="4 6" id="KW-1133">Transmembrane helix</keyword>
<dbReference type="GO" id="GO:0033573">
    <property type="term" value="C:high-affinity iron permease complex"/>
    <property type="evidence" value="ECO:0007669"/>
    <property type="project" value="InterPro"/>
</dbReference>
<evidence type="ECO:0000313" key="7">
    <source>
        <dbReference type="EMBL" id="PHP67848.1"/>
    </source>
</evidence>
<dbReference type="GO" id="GO:0015093">
    <property type="term" value="F:ferrous iron transmembrane transporter activity"/>
    <property type="evidence" value="ECO:0007669"/>
    <property type="project" value="TreeGrafter"/>
</dbReference>
<comment type="caution">
    <text evidence="7">The sequence shown here is derived from an EMBL/GenBank/DDBJ whole genome shotgun (WGS) entry which is preliminary data.</text>
</comment>
<reference evidence="7 8" key="1">
    <citation type="submission" date="2017-10" db="EMBL/GenBank/DDBJ databases">
        <title>Sedimentibacterium mangrovi gen. nov., sp. nov., a novel member of family Phyllobacteriacea isolated from mangrove sediment.</title>
        <authorList>
            <person name="Liao H."/>
            <person name="Tian Y."/>
        </authorList>
    </citation>
    <scope>NUCLEOTIDE SEQUENCE [LARGE SCALE GENOMIC DNA]</scope>
    <source>
        <strain evidence="7 8">X9-2-2</strain>
    </source>
</reference>
<sequence length="269" mass="28113">MYSAALESALILFREGLEALLVISALAAFLHRAGIGHKAQVLYGGAGLALLASIAGAVVFEIFLGGAHDDRLEAVVMVFAAGLMFYMSGWLFLKQDPRAWQAALRGVADRAVSAGTTASLAMIAFLAVFREGAETILFLHASAASSGGWHLGFWAGIAAATAALAVVWVAVNAFAARLPLRFIFLATSAFLFVMGLKFIGGAVQEFQELQMVAYDEIAVPGALVDAGLNPTWEALLPQFLIIVLAAVGAVFALARKPGSRSSEKAGAAE</sequence>
<dbReference type="PANTHER" id="PTHR31632:SF2">
    <property type="entry name" value="PLASMA MEMBRANE IRON PERMEASE"/>
    <property type="match status" value="1"/>
</dbReference>
<dbReference type="PANTHER" id="PTHR31632">
    <property type="entry name" value="IRON TRANSPORTER FTH1"/>
    <property type="match status" value="1"/>
</dbReference>
<dbReference type="InterPro" id="IPR004923">
    <property type="entry name" value="FTR1/Fip1/EfeU"/>
</dbReference>
<evidence type="ECO:0000256" key="3">
    <source>
        <dbReference type="ARBA" id="ARBA00022692"/>
    </source>
</evidence>
<comment type="similarity">
    <text evidence="2">Belongs to the oxidase-dependent Fe transporter (OFeT) (TC 9.A.10.1) family.</text>
</comment>
<evidence type="ECO:0000256" key="5">
    <source>
        <dbReference type="ARBA" id="ARBA00023136"/>
    </source>
</evidence>
<dbReference type="Pfam" id="PF03239">
    <property type="entry name" value="FTR1"/>
    <property type="match status" value="1"/>
</dbReference>
<feature type="transmembrane region" description="Helical" evidence="6">
    <location>
        <begin position="114"/>
        <end position="133"/>
    </location>
</feature>
<evidence type="ECO:0000256" key="4">
    <source>
        <dbReference type="ARBA" id="ARBA00022989"/>
    </source>
</evidence>
<evidence type="ECO:0000256" key="1">
    <source>
        <dbReference type="ARBA" id="ARBA00004141"/>
    </source>
</evidence>